<evidence type="ECO:0000313" key="3">
    <source>
        <dbReference type="EMBL" id="VVC25196.1"/>
    </source>
</evidence>
<sequence>MVGSKSTLEKLQTTRQSYFLLSVISKNNYVAVFITYFSGFGVFMLRYSGDNGKIQLEAVRGQLNLPRTKQKAPKRSRYVRNSGLQTKLGHRP</sequence>
<keyword evidence="2" id="KW-1133">Transmembrane helix</keyword>
<name>A0A5E4M065_9HEMI</name>
<gene>
    <name evidence="3" type="ORF">CINCED_3A006625</name>
</gene>
<dbReference type="EMBL" id="CABPRJ010000010">
    <property type="protein sequence ID" value="VVC25196.1"/>
    <property type="molecule type" value="Genomic_DNA"/>
</dbReference>
<accession>A0A5E4M065</accession>
<feature type="region of interest" description="Disordered" evidence="1">
    <location>
        <begin position="65"/>
        <end position="92"/>
    </location>
</feature>
<feature type="transmembrane region" description="Helical" evidence="2">
    <location>
        <begin position="29"/>
        <end position="47"/>
    </location>
</feature>
<organism evidence="3 4">
    <name type="scientific">Cinara cedri</name>
    <dbReference type="NCBI Taxonomy" id="506608"/>
    <lineage>
        <taxon>Eukaryota</taxon>
        <taxon>Metazoa</taxon>
        <taxon>Ecdysozoa</taxon>
        <taxon>Arthropoda</taxon>
        <taxon>Hexapoda</taxon>
        <taxon>Insecta</taxon>
        <taxon>Pterygota</taxon>
        <taxon>Neoptera</taxon>
        <taxon>Paraneoptera</taxon>
        <taxon>Hemiptera</taxon>
        <taxon>Sternorrhyncha</taxon>
        <taxon>Aphidomorpha</taxon>
        <taxon>Aphidoidea</taxon>
        <taxon>Aphididae</taxon>
        <taxon>Lachninae</taxon>
        <taxon>Cinara</taxon>
    </lineage>
</organism>
<dbReference type="AlphaFoldDB" id="A0A5E4M065"/>
<proteinExistence type="predicted"/>
<evidence type="ECO:0008006" key="5">
    <source>
        <dbReference type="Google" id="ProtNLM"/>
    </source>
</evidence>
<evidence type="ECO:0000256" key="2">
    <source>
        <dbReference type="SAM" id="Phobius"/>
    </source>
</evidence>
<feature type="compositionally biased region" description="Basic residues" evidence="1">
    <location>
        <begin position="68"/>
        <end position="78"/>
    </location>
</feature>
<dbReference type="Proteomes" id="UP000325440">
    <property type="component" value="Unassembled WGS sequence"/>
</dbReference>
<keyword evidence="4" id="KW-1185">Reference proteome</keyword>
<evidence type="ECO:0000313" key="4">
    <source>
        <dbReference type="Proteomes" id="UP000325440"/>
    </source>
</evidence>
<keyword evidence="2" id="KW-0812">Transmembrane</keyword>
<keyword evidence="2" id="KW-0472">Membrane</keyword>
<protein>
    <recommendedName>
        <fullName evidence="5">Transmembrane protein</fullName>
    </recommendedName>
</protein>
<evidence type="ECO:0000256" key="1">
    <source>
        <dbReference type="SAM" id="MobiDB-lite"/>
    </source>
</evidence>
<reference evidence="3 4" key="1">
    <citation type="submission" date="2019-08" db="EMBL/GenBank/DDBJ databases">
        <authorList>
            <person name="Alioto T."/>
            <person name="Alioto T."/>
            <person name="Gomez Garrido J."/>
        </authorList>
    </citation>
    <scope>NUCLEOTIDE SEQUENCE [LARGE SCALE GENOMIC DNA]</scope>
</reference>